<keyword evidence="9" id="KW-1185">Reference proteome</keyword>
<evidence type="ECO:0000256" key="3">
    <source>
        <dbReference type="ARBA" id="ARBA00018363"/>
    </source>
</evidence>
<dbReference type="OrthoDB" id="6159109at2759"/>
<gene>
    <name evidence="8" type="ORF">AVEN_219126_1</name>
</gene>
<dbReference type="InterPro" id="IPR040203">
    <property type="entry name" value="Sld2"/>
</dbReference>
<dbReference type="GO" id="GO:0003688">
    <property type="term" value="F:DNA replication origin binding"/>
    <property type="evidence" value="ECO:0007669"/>
    <property type="project" value="TreeGrafter"/>
</dbReference>
<dbReference type="GO" id="GO:1902977">
    <property type="term" value="P:mitotic DNA replication preinitiation complex assembly"/>
    <property type="evidence" value="ECO:0007669"/>
    <property type="project" value="TreeGrafter"/>
</dbReference>
<evidence type="ECO:0000256" key="4">
    <source>
        <dbReference type="ARBA" id="ARBA00019134"/>
    </source>
</evidence>
<evidence type="ECO:0000256" key="7">
    <source>
        <dbReference type="ARBA" id="ARBA00023306"/>
    </source>
</evidence>
<dbReference type="AlphaFoldDB" id="A0A4Y2VQB1"/>
<protein>
    <recommendedName>
        <fullName evidence="3">DNA replication regulator SLD2</fullName>
    </recommendedName>
    <alternativeName>
        <fullName evidence="4">DNA replication regulator sld2</fullName>
    </alternativeName>
</protein>
<keyword evidence="6" id="KW-0539">Nucleus</keyword>
<dbReference type="GO" id="GO:0000727">
    <property type="term" value="P:double-strand break repair via break-induced replication"/>
    <property type="evidence" value="ECO:0007669"/>
    <property type="project" value="TreeGrafter"/>
</dbReference>
<dbReference type="FunFam" id="1.10.10.1460:FF:000001">
    <property type="entry name" value="DNA replication regulator Sld2"/>
    <property type="match status" value="1"/>
</dbReference>
<dbReference type="Pfam" id="PF11719">
    <property type="entry name" value="Drc1-Sld2"/>
    <property type="match status" value="1"/>
</dbReference>
<evidence type="ECO:0000256" key="6">
    <source>
        <dbReference type="ARBA" id="ARBA00023242"/>
    </source>
</evidence>
<dbReference type="InterPro" id="IPR021110">
    <property type="entry name" value="DNA_rep_checkpnt_protein"/>
</dbReference>
<comment type="similarity">
    <text evidence="2">Belongs to the SLD2 family.</text>
</comment>
<reference evidence="8 9" key="1">
    <citation type="journal article" date="2019" name="Sci. Rep.">
        <title>Orb-weaving spider Araneus ventricosus genome elucidates the spidroin gene catalogue.</title>
        <authorList>
            <person name="Kono N."/>
            <person name="Nakamura H."/>
            <person name="Ohtoshi R."/>
            <person name="Moran D.A.P."/>
            <person name="Shinohara A."/>
            <person name="Yoshida Y."/>
            <person name="Fujiwara M."/>
            <person name="Mori M."/>
            <person name="Tomita M."/>
            <person name="Arakawa K."/>
        </authorList>
    </citation>
    <scope>NUCLEOTIDE SEQUENCE [LARGE SCALE GENOMIC DNA]</scope>
</reference>
<accession>A0A4Y2VQB1</accession>
<evidence type="ECO:0000313" key="8">
    <source>
        <dbReference type="EMBL" id="GBO27573.1"/>
    </source>
</evidence>
<evidence type="ECO:0000313" key="9">
    <source>
        <dbReference type="Proteomes" id="UP000499080"/>
    </source>
</evidence>
<comment type="caution">
    <text evidence="8">The sequence shown here is derived from an EMBL/GenBank/DDBJ whole genome shotgun (WGS) entry which is preliminary data.</text>
</comment>
<proteinExistence type="inferred from homology"/>
<keyword evidence="5" id="KW-0235">DNA replication</keyword>
<dbReference type="EMBL" id="BGPR01050579">
    <property type="protein sequence ID" value="GBO27573.1"/>
    <property type="molecule type" value="Genomic_DNA"/>
</dbReference>
<evidence type="ECO:0000256" key="5">
    <source>
        <dbReference type="ARBA" id="ARBA00022705"/>
    </source>
</evidence>
<evidence type="ECO:0000256" key="2">
    <source>
        <dbReference type="ARBA" id="ARBA00007276"/>
    </source>
</evidence>
<comment type="subcellular location">
    <subcellularLocation>
        <location evidence="1">Nucleus</location>
    </subcellularLocation>
</comment>
<dbReference type="PANTHER" id="PTHR28124">
    <property type="entry name" value="DNA REPLICATION REGULATOR SLD2"/>
    <property type="match status" value="1"/>
</dbReference>
<dbReference type="Proteomes" id="UP000499080">
    <property type="component" value="Unassembled WGS sequence"/>
</dbReference>
<dbReference type="Gene3D" id="1.10.10.1460">
    <property type="match status" value="1"/>
</dbReference>
<evidence type="ECO:0000256" key="1">
    <source>
        <dbReference type="ARBA" id="ARBA00004123"/>
    </source>
</evidence>
<dbReference type="GO" id="GO:0006270">
    <property type="term" value="P:DNA replication initiation"/>
    <property type="evidence" value="ECO:0007669"/>
    <property type="project" value="InterPro"/>
</dbReference>
<keyword evidence="7" id="KW-0131">Cell cycle</keyword>
<dbReference type="CDD" id="cd22289">
    <property type="entry name" value="RecQL4_SLD2_NTD"/>
    <property type="match status" value="1"/>
</dbReference>
<organism evidence="8 9">
    <name type="scientific">Araneus ventricosus</name>
    <name type="common">Orbweaver spider</name>
    <name type="synonym">Epeira ventricosa</name>
    <dbReference type="NCBI Taxonomy" id="182803"/>
    <lineage>
        <taxon>Eukaryota</taxon>
        <taxon>Metazoa</taxon>
        <taxon>Ecdysozoa</taxon>
        <taxon>Arthropoda</taxon>
        <taxon>Chelicerata</taxon>
        <taxon>Arachnida</taxon>
        <taxon>Araneae</taxon>
        <taxon>Araneomorphae</taxon>
        <taxon>Entelegynae</taxon>
        <taxon>Araneoidea</taxon>
        <taxon>Araneidae</taxon>
        <taxon>Araneus</taxon>
    </lineage>
</organism>
<dbReference type="GO" id="GO:0003697">
    <property type="term" value="F:single-stranded DNA binding"/>
    <property type="evidence" value="ECO:0007669"/>
    <property type="project" value="TreeGrafter"/>
</dbReference>
<sequence>MSVTDKNELKLLKVRIKTWESEFFQTNSKKPSKEDIHQAPSDIKDAYRNYWKLKSKIENEKEDVWSESFNKCNQRAKNSNGRCSIEMLCDKIKQRSNIAMTKVNIL</sequence>
<name>A0A4Y2VQB1_ARAVE</name>
<dbReference type="PANTHER" id="PTHR28124:SF1">
    <property type="entry name" value="DNA REPLICATION REGULATOR SLD2"/>
    <property type="match status" value="1"/>
</dbReference>
<dbReference type="GO" id="GO:0031261">
    <property type="term" value="C:DNA replication preinitiation complex"/>
    <property type="evidence" value="ECO:0007669"/>
    <property type="project" value="TreeGrafter"/>
</dbReference>